<evidence type="ECO:0000313" key="2">
    <source>
        <dbReference type="Proteomes" id="UP001444661"/>
    </source>
</evidence>
<accession>A0ABR1SYT4</accession>
<evidence type="ECO:0000313" key="1">
    <source>
        <dbReference type="EMBL" id="KAK8039493.1"/>
    </source>
</evidence>
<keyword evidence="2" id="KW-1185">Reference proteome</keyword>
<organism evidence="1 2">
    <name type="scientific">Apiospora rasikravindrae</name>
    <dbReference type="NCBI Taxonomy" id="990691"/>
    <lineage>
        <taxon>Eukaryota</taxon>
        <taxon>Fungi</taxon>
        <taxon>Dikarya</taxon>
        <taxon>Ascomycota</taxon>
        <taxon>Pezizomycotina</taxon>
        <taxon>Sordariomycetes</taxon>
        <taxon>Xylariomycetidae</taxon>
        <taxon>Amphisphaeriales</taxon>
        <taxon>Apiosporaceae</taxon>
        <taxon>Apiospora</taxon>
    </lineage>
</organism>
<proteinExistence type="predicted"/>
<dbReference type="Proteomes" id="UP001444661">
    <property type="component" value="Unassembled WGS sequence"/>
</dbReference>
<protein>
    <submittedName>
        <fullName evidence="1">Uncharacterized protein</fullName>
    </submittedName>
</protein>
<dbReference type="EMBL" id="JAQQWK010000006">
    <property type="protein sequence ID" value="KAK8039493.1"/>
    <property type="molecule type" value="Genomic_DNA"/>
</dbReference>
<sequence>MSTYSLRNALDGMHPAIARYHLQELETYSALHNAIPFNIDMAGALKDVLEAIAREEATIRRGAMWCLEQGVKNQLSVIKAMVSFLQAKIVVSDDELLRTLCFLTSKEKLKALDKDALDSSEAIEIYDHLYKVYRSKQRASAAKISDLIKDLVRDVEEPKDRAVLYYHFTADTITPPLASKIDRLVKRCNVNVAKQVLHELPMSWKTAPGSPLGEVVALLRRSPNHQIEGTQVMDDDYKTELAWLVRLLGAHDAQTLLAAVDGARARLILLPRHAARNYATALKRMKGNDGDKKAKKINKAIYENSTGGKKGLSELVEDLEEACRIEDDDEDAPKEPRKIPSSLAKASVDEQIDIHNALIDFLRLRSYIVY</sequence>
<gene>
    <name evidence="1" type="ORF">PG993_007904</name>
</gene>
<reference evidence="1 2" key="1">
    <citation type="submission" date="2023-01" db="EMBL/GenBank/DDBJ databases">
        <title>Analysis of 21 Apiospora genomes using comparative genomics revels a genus with tremendous synthesis potential of carbohydrate active enzymes and secondary metabolites.</title>
        <authorList>
            <person name="Sorensen T."/>
        </authorList>
    </citation>
    <scope>NUCLEOTIDE SEQUENCE [LARGE SCALE GENOMIC DNA]</scope>
    <source>
        <strain evidence="1 2">CBS 33761</strain>
    </source>
</reference>
<name>A0ABR1SYT4_9PEZI</name>
<comment type="caution">
    <text evidence="1">The sequence shown here is derived from an EMBL/GenBank/DDBJ whole genome shotgun (WGS) entry which is preliminary data.</text>
</comment>